<dbReference type="Pfam" id="PF02153">
    <property type="entry name" value="PDH_N"/>
    <property type="match status" value="1"/>
</dbReference>
<evidence type="ECO:0000256" key="10">
    <source>
        <dbReference type="ARBA" id="ARBA00049260"/>
    </source>
</evidence>
<dbReference type="GO" id="GO:0070403">
    <property type="term" value="F:NAD+ binding"/>
    <property type="evidence" value="ECO:0007669"/>
    <property type="project" value="InterPro"/>
</dbReference>
<evidence type="ECO:0000256" key="3">
    <source>
        <dbReference type="ARBA" id="ARBA00012068"/>
    </source>
</evidence>
<dbReference type="InterPro" id="IPR002912">
    <property type="entry name" value="ACT_dom"/>
</dbReference>
<evidence type="ECO:0000256" key="4">
    <source>
        <dbReference type="ARBA" id="ARBA00016891"/>
    </source>
</evidence>
<dbReference type="SUPFAM" id="SSF55021">
    <property type="entry name" value="ACT-like"/>
    <property type="match status" value="1"/>
</dbReference>
<dbReference type="SUPFAM" id="SSF48179">
    <property type="entry name" value="6-phosphogluconate dehydrogenase C-terminal domain-like"/>
    <property type="match status" value="1"/>
</dbReference>
<dbReference type="PROSITE" id="PS51671">
    <property type="entry name" value="ACT"/>
    <property type="match status" value="1"/>
</dbReference>
<evidence type="ECO:0000256" key="5">
    <source>
        <dbReference type="ARBA" id="ARBA00022498"/>
    </source>
</evidence>
<evidence type="ECO:0000256" key="8">
    <source>
        <dbReference type="ARBA" id="ARBA00023027"/>
    </source>
</evidence>
<evidence type="ECO:0000259" key="12">
    <source>
        <dbReference type="PROSITE" id="PS51671"/>
    </source>
</evidence>
<evidence type="ECO:0000259" key="11">
    <source>
        <dbReference type="PROSITE" id="PS51176"/>
    </source>
</evidence>
<reference evidence="13" key="1">
    <citation type="journal article" date="2014" name="Int. J. Syst. Evol. Microbiol.">
        <title>Complete genome sequence of Corynebacterium casei LMG S-19264T (=DSM 44701T), isolated from a smear-ripened cheese.</title>
        <authorList>
            <consortium name="US DOE Joint Genome Institute (JGI-PGF)"/>
            <person name="Walter F."/>
            <person name="Albersmeier A."/>
            <person name="Kalinowski J."/>
            <person name="Ruckert C."/>
        </authorList>
    </citation>
    <scope>NUCLEOTIDE SEQUENCE</scope>
    <source>
        <strain evidence="13">JCM 15325</strain>
    </source>
</reference>
<comment type="catalytic activity">
    <reaction evidence="10">
        <text>prephenate + NAD(+) = 3-(4-hydroxyphenyl)pyruvate + CO2 + NADH</text>
        <dbReference type="Rhea" id="RHEA:13869"/>
        <dbReference type="ChEBI" id="CHEBI:16526"/>
        <dbReference type="ChEBI" id="CHEBI:29934"/>
        <dbReference type="ChEBI" id="CHEBI:36242"/>
        <dbReference type="ChEBI" id="CHEBI:57540"/>
        <dbReference type="ChEBI" id="CHEBI:57945"/>
        <dbReference type="EC" id="1.3.1.12"/>
    </reaction>
</comment>
<dbReference type="Proteomes" id="UP000654670">
    <property type="component" value="Unassembled WGS sequence"/>
</dbReference>
<sequence length="367" mass="40662">MQTTVLIAGLGLIGGSIAESIRSAHSDVKIIGFDQNKKTMEEGIRRHVIDESAESFPKSASAADIIILAAPVSAIIAMIEELGRTELKPGTIVTDVGSTKRLIKLQADYYLKGRCHFIGGHPMAGSHKSGVSAARANLFENAYYFLIAEKDQESAPMQKLENLLSGTHAKFFRVTPEIHDQIVGLISHFPHLIASALVHHLENHPIQGINLRLLAAGGFRDITRIASSDPTMWTDTVISNRDDLLDLLDEWTRSMEQLKNLLMEGNRPSIHDFFRKAKLFRDGFPKKEKGAIPGYYDLFIDVPDKPDTISTVTGYVGGAGINLTNIEIIEARENIMGVMRLTFQDADQRDKARAILQQKGYHTYLND</sequence>
<dbReference type="EC" id="1.3.1.12" evidence="3"/>
<dbReference type="Gene3D" id="3.40.50.720">
    <property type="entry name" value="NAD(P)-binding Rossmann-like Domain"/>
    <property type="match status" value="1"/>
</dbReference>
<keyword evidence="7" id="KW-0560">Oxidoreductase</keyword>
<dbReference type="FunFam" id="1.10.3660.10:FF:000003">
    <property type="entry name" value="Prephenate dehydrogenase"/>
    <property type="match status" value="1"/>
</dbReference>
<dbReference type="InterPro" id="IPR046826">
    <property type="entry name" value="PDH_N"/>
</dbReference>
<dbReference type="PANTHER" id="PTHR21363">
    <property type="entry name" value="PREPHENATE DEHYDROGENASE"/>
    <property type="match status" value="1"/>
</dbReference>
<dbReference type="InterPro" id="IPR003099">
    <property type="entry name" value="Prephen_DH"/>
</dbReference>
<keyword evidence="6" id="KW-0028">Amino-acid biosynthesis</keyword>
<dbReference type="FunFam" id="3.40.50.720:FF:000208">
    <property type="entry name" value="Prephenate dehydrogenase"/>
    <property type="match status" value="1"/>
</dbReference>
<evidence type="ECO:0000256" key="6">
    <source>
        <dbReference type="ARBA" id="ARBA00022605"/>
    </source>
</evidence>
<keyword evidence="8" id="KW-0520">NAD</keyword>
<dbReference type="Pfam" id="PF20463">
    <property type="entry name" value="PDH_C"/>
    <property type="match status" value="1"/>
</dbReference>
<gene>
    <name evidence="13" type="primary">tyrA</name>
    <name evidence="13" type="ORF">GCM10007968_09130</name>
</gene>
<dbReference type="GO" id="GO:0004665">
    <property type="term" value="F:prephenate dehydrogenase (NADP+) activity"/>
    <property type="evidence" value="ECO:0007669"/>
    <property type="project" value="InterPro"/>
</dbReference>
<dbReference type="Gene3D" id="1.10.3660.10">
    <property type="entry name" value="6-phosphogluconate dehydrogenase C-terminal like domain"/>
    <property type="match status" value="1"/>
</dbReference>
<dbReference type="EMBL" id="BMOK01000003">
    <property type="protein sequence ID" value="GGL47238.1"/>
    <property type="molecule type" value="Genomic_DNA"/>
</dbReference>
<comment type="similarity">
    <text evidence="2">Belongs to the prephenate/arogenate dehydrogenase family.</text>
</comment>
<dbReference type="InterPro" id="IPR036291">
    <property type="entry name" value="NAD(P)-bd_dom_sf"/>
</dbReference>
<evidence type="ECO:0000313" key="14">
    <source>
        <dbReference type="Proteomes" id="UP000654670"/>
    </source>
</evidence>
<evidence type="ECO:0000256" key="2">
    <source>
        <dbReference type="ARBA" id="ARBA00007964"/>
    </source>
</evidence>
<feature type="domain" description="Prephenate/arogenate dehydrogenase" evidence="11">
    <location>
        <begin position="3"/>
        <end position="292"/>
    </location>
</feature>
<dbReference type="RefSeq" id="WP_188801905.1">
    <property type="nucleotide sequence ID" value="NZ_BMOK01000003.1"/>
</dbReference>
<accession>A0A917W0R5</accession>
<dbReference type="GO" id="GO:0008977">
    <property type="term" value="F:prephenate dehydrogenase (NAD+) activity"/>
    <property type="evidence" value="ECO:0007669"/>
    <property type="project" value="UniProtKB-EC"/>
</dbReference>
<comment type="pathway">
    <text evidence="1">Amino-acid biosynthesis; L-tyrosine biosynthesis; (4-hydroxyphenyl)pyruvate from prephenate (NAD(+) route): step 1/1.</text>
</comment>
<dbReference type="AlphaFoldDB" id="A0A917W0R5"/>
<dbReference type="SUPFAM" id="SSF51735">
    <property type="entry name" value="NAD(P)-binding Rossmann-fold domains"/>
    <property type="match status" value="1"/>
</dbReference>
<proteinExistence type="inferred from homology"/>
<dbReference type="GO" id="GO:0006571">
    <property type="term" value="P:tyrosine biosynthetic process"/>
    <property type="evidence" value="ECO:0007669"/>
    <property type="project" value="UniProtKB-KW"/>
</dbReference>
<keyword evidence="5" id="KW-0827">Tyrosine biosynthesis</keyword>
<dbReference type="NCBIfam" id="NF005107">
    <property type="entry name" value="PRK06545.1-5"/>
    <property type="match status" value="1"/>
</dbReference>
<evidence type="ECO:0000256" key="1">
    <source>
        <dbReference type="ARBA" id="ARBA00005067"/>
    </source>
</evidence>
<evidence type="ECO:0000313" key="13">
    <source>
        <dbReference type="EMBL" id="GGL47238.1"/>
    </source>
</evidence>
<dbReference type="InterPro" id="IPR008927">
    <property type="entry name" value="6-PGluconate_DH-like_C_sf"/>
</dbReference>
<dbReference type="InterPro" id="IPR045865">
    <property type="entry name" value="ACT-like_dom_sf"/>
</dbReference>
<dbReference type="InterPro" id="IPR050812">
    <property type="entry name" value="Preph/Arog_dehydrog"/>
</dbReference>
<dbReference type="PANTHER" id="PTHR21363:SF0">
    <property type="entry name" value="PREPHENATE DEHYDROGENASE [NADP(+)]"/>
    <property type="match status" value="1"/>
</dbReference>
<keyword evidence="14" id="KW-1185">Reference proteome</keyword>
<feature type="domain" description="ACT" evidence="12">
    <location>
        <begin position="297"/>
        <end position="367"/>
    </location>
</feature>
<evidence type="ECO:0000256" key="9">
    <source>
        <dbReference type="ARBA" id="ARBA00023141"/>
    </source>
</evidence>
<dbReference type="InterPro" id="IPR046825">
    <property type="entry name" value="PDH_C"/>
</dbReference>
<evidence type="ECO:0000256" key="7">
    <source>
        <dbReference type="ARBA" id="ARBA00023002"/>
    </source>
</evidence>
<comment type="caution">
    <text evidence="13">The sequence shown here is derived from an EMBL/GenBank/DDBJ whole genome shotgun (WGS) entry which is preliminary data.</text>
</comment>
<protein>
    <recommendedName>
        <fullName evidence="4">Prephenate dehydrogenase</fullName>
        <ecNumber evidence="3">1.3.1.12</ecNumber>
    </recommendedName>
</protein>
<reference evidence="13" key="2">
    <citation type="submission" date="2020-09" db="EMBL/GenBank/DDBJ databases">
        <authorList>
            <person name="Sun Q."/>
            <person name="Ohkuma M."/>
        </authorList>
    </citation>
    <scope>NUCLEOTIDE SEQUENCE</scope>
    <source>
        <strain evidence="13">JCM 15325</strain>
    </source>
</reference>
<dbReference type="PROSITE" id="PS51176">
    <property type="entry name" value="PDH_ADH"/>
    <property type="match status" value="1"/>
</dbReference>
<keyword evidence="9" id="KW-0057">Aromatic amino acid biosynthesis</keyword>
<name>A0A917W0R5_9BACL</name>
<dbReference type="CDD" id="cd04909">
    <property type="entry name" value="ACT_PDH-BS"/>
    <property type="match status" value="1"/>
</dbReference>
<organism evidence="13 14">
    <name type="scientific">Sporolactobacillus putidus</name>
    <dbReference type="NCBI Taxonomy" id="492735"/>
    <lineage>
        <taxon>Bacteria</taxon>
        <taxon>Bacillati</taxon>
        <taxon>Bacillota</taxon>
        <taxon>Bacilli</taxon>
        <taxon>Bacillales</taxon>
        <taxon>Sporolactobacillaceae</taxon>
        <taxon>Sporolactobacillus</taxon>
    </lineage>
</organism>